<dbReference type="AlphaFoldDB" id="A0A4R3JNG4"/>
<proteinExistence type="predicted"/>
<sequence>MKDYIEERAAAIAHYIIEENATVRQTAKKFGVSKSTVHKDVTDRLLQINPALAVSARKVLDQNKSERHIRGGMATREKYLHIAHRY</sequence>
<dbReference type="Pfam" id="PF12116">
    <property type="entry name" value="SpoIIID"/>
    <property type="match status" value="1"/>
</dbReference>
<keyword evidence="7" id="KW-1185">Reference proteome</keyword>
<dbReference type="PROSITE" id="PS00894">
    <property type="entry name" value="HTH_DEOR_1"/>
    <property type="match status" value="1"/>
</dbReference>
<accession>A0A4R3JNG4</accession>
<dbReference type="GO" id="GO:0003700">
    <property type="term" value="F:DNA-binding transcription factor activity"/>
    <property type="evidence" value="ECO:0007669"/>
    <property type="project" value="InterPro"/>
</dbReference>
<dbReference type="InterPro" id="IPR014208">
    <property type="entry name" value="Spore_III_D"/>
</dbReference>
<protein>
    <submittedName>
        <fullName evidence="4 5">Stage III sporulation protein D</fullName>
    </submittedName>
</protein>
<evidence type="ECO:0000313" key="5">
    <source>
        <dbReference type="EMBL" id="TCS66805.1"/>
    </source>
</evidence>
<evidence type="ECO:0000313" key="7">
    <source>
        <dbReference type="Proteomes" id="UP000702954"/>
    </source>
</evidence>
<keyword evidence="2" id="KW-0238">DNA-binding</keyword>
<gene>
    <name evidence="4" type="primary">spoIIID</name>
    <name evidence="5" type="ORF">EDD74_11762</name>
    <name evidence="4" type="ORF">FAEUMB_12530</name>
</gene>
<evidence type="ECO:0000256" key="3">
    <source>
        <dbReference type="ARBA" id="ARBA00023163"/>
    </source>
</evidence>
<comment type="caution">
    <text evidence="5">The sequence shown here is derived from an EMBL/GenBank/DDBJ whole genome shotgun (WGS) entry which is preliminary data.</text>
</comment>
<evidence type="ECO:0000256" key="2">
    <source>
        <dbReference type="ARBA" id="ARBA00023125"/>
    </source>
</evidence>
<keyword evidence="1" id="KW-0805">Transcription regulation</keyword>
<dbReference type="Proteomes" id="UP000702954">
    <property type="component" value="Unassembled WGS sequence"/>
</dbReference>
<dbReference type="NCBIfam" id="TIGR02844">
    <property type="entry name" value="spore_III_D"/>
    <property type="match status" value="1"/>
</dbReference>
<dbReference type="EMBL" id="SLZV01000017">
    <property type="protein sequence ID" value="TCS66805.1"/>
    <property type="molecule type" value="Genomic_DNA"/>
</dbReference>
<reference evidence="4 7" key="1">
    <citation type="journal article" date="2018" name="Int. J. Syst. Evol. Microbiol.">
        <title>Draft Genome Sequence of Faecalimonas umbilicata JCM 30896T, an Acetate-Producing Bacterium Isolated from Human Feces.</title>
        <authorList>
            <person name="Sakamoto M."/>
            <person name="Ikeyama N."/>
            <person name="Yuki M."/>
            <person name="Ohkuma M."/>
        </authorList>
    </citation>
    <scope>NUCLEOTIDE SEQUENCE [LARGE SCALE GENOMIC DNA]</scope>
    <source>
        <strain evidence="4 7">EGH7</strain>
    </source>
</reference>
<dbReference type="EMBL" id="BHEO01000005">
    <property type="protein sequence ID" value="GBU04712.1"/>
    <property type="molecule type" value="Genomic_DNA"/>
</dbReference>
<dbReference type="GO" id="GO:0003677">
    <property type="term" value="F:DNA binding"/>
    <property type="evidence" value="ECO:0007669"/>
    <property type="project" value="UniProtKB-KW"/>
</dbReference>
<dbReference type="Proteomes" id="UP000294613">
    <property type="component" value="Unassembled WGS sequence"/>
</dbReference>
<reference evidence="5 6" key="2">
    <citation type="submission" date="2019-03" db="EMBL/GenBank/DDBJ databases">
        <title>Genomic Encyclopedia of Type Strains, Phase IV (KMG-IV): sequencing the most valuable type-strain genomes for metagenomic binning, comparative biology and taxonomic classification.</title>
        <authorList>
            <person name="Goeker M."/>
        </authorList>
    </citation>
    <scope>NUCLEOTIDE SEQUENCE [LARGE SCALE GENOMIC DNA]</scope>
    <source>
        <strain evidence="5 6">DSM 103426</strain>
    </source>
</reference>
<keyword evidence="3" id="KW-0804">Transcription</keyword>
<evidence type="ECO:0000313" key="4">
    <source>
        <dbReference type="EMBL" id="GBU04712.1"/>
    </source>
</evidence>
<organism evidence="5 6">
    <name type="scientific">Faecalimonas umbilicata</name>
    <dbReference type="NCBI Taxonomy" id="1912855"/>
    <lineage>
        <taxon>Bacteria</taxon>
        <taxon>Bacillati</taxon>
        <taxon>Bacillota</taxon>
        <taxon>Clostridia</taxon>
        <taxon>Lachnospirales</taxon>
        <taxon>Lachnospiraceae</taxon>
        <taxon>Faecalimonas</taxon>
    </lineage>
</organism>
<evidence type="ECO:0000313" key="6">
    <source>
        <dbReference type="Proteomes" id="UP000294613"/>
    </source>
</evidence>
<dbReference type="RefSeq" id="WP_008976841.1">
    <property type="nucleotide sequence ID" value="NZ_BHEO01000005.1"/>
</dbReference>
<name>A0A4R3JNG4_9FIRM</name>
<dbReference type="InterPro" id="IPR018356">
    <property type="entry name" value="Tscrpt_reg_HTH_DeoR_CS"/>
</dbReference>
<evidence type="ECO:0000256" key="1">
    <source>
        <dbReference type="ARBA" id="ARBA00023015"/>
    </source>
</evidence>